<dbReference type="EMBL" id="LNQE01000066">
    <property type="protein sequence ID" value="KUG29584.1"/>
    <property type="molecule type" value="Genomic_DNA"/>
</dbReference>
<feature type="region of interest" description="Disordered" evidence="1">
    <location>
        <begin position="312"/>
        <end position="345"/>
    </location>
</feature>
<feature type="region of interest" description="Disordered" evidence="1">
    <location>
        <begin position="207"/>
        <end position="258"/>
    </location>
</feature>
<comment type="caution">
    <text evidence="2">The sequence shown here is derived from an EMBL/GenBank/DDBJ whole genome shotgun (WGS) entry which is preliminary data.</text>
</comment>
<dbReference type="AlphaFoldDB" id="A0A0W8G8W4"/>
<proteinExistence type="predicted"/>
<feature type="region of interest" description="Disordered" evidence="1">
    <location>
        <begin position="389"/>
        <end position="529"/>
    </location>
</feature>
<reference evidence="2" key="1">
    <citation type="journal article" date="2015" name="Proc. Natl. Acad. Sci. U.S.A.">
        <title>Networks of energetic and metabolic interactions define dynamics in microbial communities.</title>
        <authorList>
            <person name="Embree M."/>
            <person name="Liu J.K."/>
            <person name="Al-Bassam M.M."/>
            <person name="Zengler K."/>
        </authorList>
    </citation>
    <scope>NUCLEOTIDE SEQUENCE</scope>
</reference>
<name>A0A0W8G8W4_9ZZZZ</name>
<protein>
    <submittedName>
        <fullName evidence="2">Uncharacterized protein</fullName>
    </submittedName>
</protein>
<sequence>MGQYPSRLGDGTDVHGPGGESGSHVSGRGEDHAGQVPRDGQRVPGHDAEGRRTASHGHDLGVLAEGGDGHRAQFRADAHGGVASGQGDDGGPIGRRAAHIADGHVPGVGQDAVGVVAAGGRGEDASGHLAGYGHVVVSPYPIGVVRSGQGHDLPGLGDGPDGHGTAIGQDAVGFVAGRDLGQDASGHFAADGHPVIAIERVGPVAFGQDADDAGGGDGADGDGPAVSRNAEGLRAAAGVGRGGGADASGHGPRDLHVSRAGEDGAAETGMGQGTYAACFRDGADGDGTVCRKDPVGGGPHLGRGRDVTGHAAYGDVAGGPDAVRATPYGPGRDAAGLGDGADADGAPRGIDAVGVETRGMFLVGYGLYIARQFAGDGDARGPAYAVTLPGSDLGPDAAGLGDGADGDRTRLGHEAVGPDSTRPHGGAGGDASGELADGHVPDGPNAGHVVLHGRGCKAGGRVDGADAQRGGGRNGGDVASRARGLDGQPACAAERPQGRGGQGGDVRAPGQAYGHGPAGVVQERNPALG</sequence>
<feature type="region of interest" description="Disordered" evidence="1">
    <location>
        <begin position="1"/>
        <end position="66"/>
    </location>
</feature>
<feature type="compositionally biased region" description="Basic and acidic residues" evidence="1">
    <location>
        <begin position="27"/>
        <end position="59"/>
    </location>
</feature>
<evidence type="ECO:0000256" key="1">
    <source>
        <dbReference type="SAM" id="MobiDB-lite"/>
    </source>
</evidence>
<organism evidence="2">
    <name type="scientific">hydrocarbon metagenome</name>
    <dbReference type="NCBI Taxonomy" id="938273"/>
    <lineage>
        <taxon>unclassified sequences</taxon>
        <taxon>metagenomes</taxon>
        <taxon>ecological metagenomes</taxon>
    </lineage>
</organism>
<accession>A0A0W8G8W4</accession>
<gene>
    <name evidence="2" type="ORF">ASZ90_000522</name>
</gene>
<evidence type="ECO:0000313" key="2">
    <source>
        <dbReference type="EMBL" id="KUG29584.1"/>
    </source>
</evidence>